<dbReference type="RefSeq" id="WP_274494543.1">
    <property type="nucleotide sequence ID" value="NZ_CP118166.1"/>
</dbReference>
<evidence type="ECO:0000256" key="2">
    <source>
        <dbReference type="SAM" id="SignalP"/>
    </source>
</evidence>
<dbReference type="Gene3D" id="1.25.40.10">
    <property type="entry name" value="Tetratricopeptide repeat domain"/>
    <property type="match status" value="1"/>
</dbReference>
<feature type="region of interest" description="Disordered" evidence="1">
    <location>
        <begin position="198"/>
        <end position="229"/>
    </location>
</feature>
<evidence type="ECO:0000313" key="4">
    <source>
        <dbReference type="Proteomes" id="UP001214043"/>
    </source>
</evidence>
<dbReference type="EMBL" id="CP118166">
    <property type="protein sequence ID" value="WDI32609.1"/>
    <property type="molecule type" value="Genomic_DNA"/>
</dbReference>
<accession>A0AAF0CGN1</accession>
<feature type="signal peptide" evidence="2">
    <location>
        <begin position="1"/>
        <end position="19"/>
    </location>
</feature>
<dbReference type="KEGG" id="hfl:PUV54_05295"/>
<keyword evidence="4" id="KW-1185">Reference proteome</keyword>
<sequence>MFARSVLLISLALCAAACAGSGKRGPGQGQRPSASIQQPSSLLAKARTVQGRQGCAKAAPTYRIVASYGEGYEIAQYELGACLMEMEGAGAQETVLFREEGLFWLKRAAWAGDPRAQLKLTQVLSGVPAYAVSHVAVDPLSAMTWAEIYDANGVRETYGLQPVGPVVLEKLHAALDQNELQRARKEAAGFTKISLDEFVPPVGDRAGQGGQRPQSGQAGGGRPEGRRRR</sequence>
<keyword evidence="2" id="KW-0732">Signal</keyword>
<organism evidence="3 4">
    <name type="scientific">Hyphococcus flavus</name>
    <dbReference type="NCBI Taxonomy" id="1866326"/>
    <lineage>
        <taxon>Bacteria</taxon>
        <taxon>Pseudomonadati</taxon>
        <taxon>Pseudomonadota</taxon>
        <taxon>Alphaproteobacteria</taxon>
        <taxon>Parvularculales</taxon>
        <taxon>Parvularculaceae</taxon>
        <taxon>Hyphococcus</taxon>
    </lineage>
</organism>
<dbReference type="Proteomes" id="UP001214043">
    <property type="component" value="Chromosome"/>
</dbReference>
<evidence type="ECO:0000313" key="3">
    <source>
        <dbReference type="EMBL" id="WDI32609.1"/>
    </source>
</evidence>
<evidence type="ECO:0000256" key="1">
    <source>
        <dbReference type="SAM" id="MobiDB-lite"/>
    </source>
</evidence>
<dbReference type="AlphaFoldDB" id="A0AAF0CGN1"/>
<reference evidence="3" key="1">
    <citation type="submission" date="2023-02" db="EMBL/GenBank/DDBJ databases">
        <title>Genome sequence of Hyphococcus flavus.</title>
        <authorList>
            <person name="Rong J.-C."/>
            <person name="Zhao Q."/>
            <person name="Yi M."/>
            <person name="Wu J.-Y."/>
        </authorList>
    </citation>
    <scope>NUCLEOTIDE SEQUENCE</scope>
    <source>
        <strain evidence="3">MCCC 1K03223</strain>
    </source>
</reference>
<name>A0AAF0CGN1_9PROT</name>
<evidence type="ECO:0008006" key="5">
    <source>
        <dbReference type="Google" id="ProtNLM"/>
    </source>
</evidence>
<proteinExistence type="predicted"/>
<protein>
    <recommendedName>
        <fullName evidence="5">Lipoprotein</fullName>
    </recommendedName>
</protein>
<feature type="chain" id="PRO_5042128054" description="Lipoprotein" evidence="2">
    <location>
        <begin position="20"/>
        <end position="229"/>
    </location>
</feature>
<dbReference type="InterPro" id="IPR011990">
    <property type="entry name" value="TPR-like_helical_dom_sf"/>
</dbReference>
<gene>
    <name evidence="3" type="ORF">PUV54_05295</name>
</gene>